<feature type="domain" description="G-patch" evidence="2">
    <location>
        <begin position="1"/>
        <end position="35"/>
    </location>
</feature>
<accession>A0ABD1W908</accession>
<keyword evidence="4" id="KW-1185">Reference proteome</keyword>
<gene>
    <name evidence="3" type="ORF">Fot_14128</name>
</gene>
<dbReference type="SMART" id="SM00443">
    <property type="entry name" value="G_patch"/>
    <property type="match status" value="1"/>
</dbReference>
<dbReference type="PANTHER" id="PTHR23329">
    <property type="entry name" value="TUFTELIN-INTERACTING PROTEIN 11-RELATED"/>
    <property type="match status" value="1"/>
</dbReference>
<evidence type="ECO:0000259" key="2">
    <source>
        <dbReference type="PROSITE" id="PS50174"/>
    </source>
</evidence>
<sequence>MGYKGGGLGKNEQGILAPIEAKLRPKNMGMGFNDYKEAIQPALQESEKKSLPHSTQPTEGAAKGKLWSKQSQLKKKVYVTAEELLAKKQEQGFEVVQKVFDMRGPQVRIVTNLEHLNVEEKAQGK</sequence>
<dbReference type="AlphaFoldDB" id="A0ABD1W908"/>
<dbReference type="Pfam" id="PF01585">
    <property type="entry name" value="G-patch"/>
    <property type="match status" value="1"/>
</dbReference>
<dbReference type="InterPro" id="IPR045211">
    <property type="entry name" value="TFP11/STIP/Ntr1"/>
</dbReference>
<reference evidence="4" key="1">
    <citation type="submission" date="2024-07" db="EMBL/GenBank/DDBJ databases">
        <title>Two chromosome-level genome assemblies of Korean endemic species Abeliophyllum distichum and Forsythia ovata (Oleaceae).</title>
        <authorList>
            <person name="Jang H."/>
        </authorList>
    </citation>
    <scope>NUCLEOTIDE SEQUENCE [LARGE SCALE GENOMIC DNA]</scope>
</reference>
<protein>
    <submittedName>
        <fullName evidence="3">Septin and tuftelin-interacting protein 1-like protein 1</fullName>
    </submittedName>
</protein>
<evidence type="ECO:0000256" key="1">
    <source>
        <dbReference type="SAM" id="MobiDB-lite"/>
    </source>
</evidence>
<dbReference type="EMBL" id="JBFOLJ010000004">
    <property type="protein sequence ID" value="KAL2544895.1"/>
    <property type="molecule type" value="Genomic_DNA"/>
</dbReference>
<feature type="region of interest" description="Disordered" evidence="1">
    <location>
        <begin position="41"/>
        <end position="67"/>
    </location>
</feature>
<dbReference type="PROSITE" id="PS50174">
    <property type="entry name" value="G_PATCH"/>
    <property type="match status" value="1"/>
</dbReference>
<evidence type="ECO:0000313" key="4">
    <source>
        <dbReference type="Proteomes" id="UP001604277"/>
    </source>
</evidence>
<dbReference type="PANTHER" id="PTHR23329:SF1">
    <property type="entry name" value="TUFTELIN-INTERACTING PROTEIN 11"/>
    <property type="match status" value="1"/>
</dbReference>
<comment type="caution">
    <text evidence="3">The sequence shown here is derived from an EMBL/GenBank/DDBJ whole genome shotgun (WGS) entry which is preliminary data.</text>
</comment>
<dbReference type="InterPro" id="IPR000467">
    <property type="entry name" value="G_patch_dom"/>
</dbReference>
<organism evidence="3 4">
    <name type="scientific">Forsythia ovata</name>
    <dbReference type="NCBI Taxonomy" id="205694"/>
    <lineage>
        <taxon>Eukaryota</taxon>
        <taxon>Viridiplantae</taxon>
        <taxon>Streptophyta</taxon>
        <taxon>Embryophyta</taxon>
        <taxon>Tracheophyta</taxon>
        <taxon>Spermatophyta</taxon>
        <taxon>Magnoliopsida</taxon>
        <taxon>eudicotyledons</taxon>
        <taxon>Gunneridae</taxon>
        <taxon>Pentapetalae</taxon>
        <taxon>asterids</taxon>
        <taxon>lamiids</taxon>
        <taxon>Lamiales</taxon>
        <taxon>Oleaceae</taxon>
        <taxon>Forsythieae</taxon>
        <taxon>Forsythia</taxon>
    </lineage>
</organism>
<dbReference type="Proteomes" id="UP001604277">
    <property type="component" value="Unassembled WGS sequence"/>
</dbReference>
<evidence type="ECO:0000313" key="3">
    <source>
        <dbReference type="EMBL" id="KAL2544895.1"/>
    </source>
</evidence>
<name>A0ABD1W908_9LAMI</name>
<proteinExistence type="predicted"/>